<feature type="compositionally biased region" description="Basic and acidic residues" evidence="1">
    <location>
        <begin position="559"/>
        <end position="579"/>
    </location>
</feature>
<gene>
    <name evidence="2" type="ORF">BLNAU_13138</name>
</gene>
<feature type="compositionally biased region" description="Polar residues" evidence="1">
    <location>
        <begin position="300"/>
        <end position="312"/>
    </location>
</feature>
<feature type="compositionally biased region" description="Basic and acidic residues" evidence="1">
    <location>
        <begin position="623"/>
        <end position="664"/>
    </location>
</feature>
<sequence length="1038" mass="118059">MKQVTDQERELLDKEEQLLQREKTLQQKNDELTQQIQNLEHTIKNNNKTISDLKTNQKRLVEENQELRKRTTDTKKEQSMKEEELQKAKEEVKRAKARIAMMQQGQKDNEQKKKKAEEQKQSDVDERVRQLEAERDKERQRFESQLQAEVDERKRLQAELNELRKTNATLIEHLVQRPKEPSEVEQKQDEQYPDSESYIDIQSEDEDEEEVSEPEPITKRAKETVDAELHTLLDRLGLSLVETPKKGEHTSPQQPEQDDSHPQTEYDESVYKGKKGSLRKVRRTQQRPRSPQTRHRSSSARKASTMQQTQKTNKSRPPSPSKPKQEKKPLRRNKSPQKKVAQSPAKRRSPVRRSQSSKRVPTRSPSPRRKDHGQEETLPKQADVGDRTQQNTTPSAQKQSSPLHQSPSHEQNVPSSSSPPHTIPQNQFRSQFQPQENITASPEFQHQPSHPTDTPPSTPHTSLNRHSGPSEVVHHDLQYPIPEPTQTMEAQLQPTPNNHHKPFDDESIQTSSQNVQPKQTTVSPRKHTIMKQSPQVSLNLHFDLTPQDPPIQPPLIETSRSDTEKFSEIPTKQEERNDLHTFSQISEQPATVSPSERTQSSSPPQDFVEQPLSDSEDETAGIKQEHEQDQHQRYSPKRDSPRHDSSPHDTRKQIDSRVEPAKDESAEDLEGARMLSTIVPILNGIASSNDGIESTSLFTSFSSLLPFSSALRLVDFDVQLMFVQLLLGLFQNDTRSLITPSSKLTTPGISSLLQKHHLAFISSTQKEELAAGRHLLNALWSLLDDETSFDTTSSNQNQGSSWFNLNFCVLRLTLSYGVPDDVSDSAPETFLLSQMNQVVNALVKRRNPQVEKDLCVNGCSEIASLLLLTRQPALIQAAAFFLLQISSSVQPPLTTLSSMNQSALSQGDQSNKSFTPHGSRSGVGATMIKDEFYTEMDSDWFCTIVYFSLKYLIDNADQEEATEALNSVSILLERITKQSLFIKTTQIFQPLTRLIQTYLGKHKGSVTSPNPRQIRDKSQSKRALNVINFQGVMNHLLD</sequence>
<feature type="compositionally biased region" description="Basic and acidic residues" evidence="1">
    <location>
        <begin position="216"/>
        <end position="233"/>
    </location>
</feature>
<evidence type="ECO:0000313" key="2">
    <source>
        <dbReference type="EMBL" id="KAK2951902.1"/>
    </source>
</evidence>
<feature type="compositionally biased region" description="Acidic residues" evidence="1">
    <location>
        <begin position="202"/>
        <end position="213"/>
    </location>
</feature>
<name>A0ABQ9XKI7_9EUKA</name>
<feature type="region of interest" description="Disordered" evidence="1">
    <location>
        <begin position="900"/>
        <end position="920"/>
    </location>
</feature>
<keyword evidence="3" id="KW-1185">Reference proteome</keyword>
<organism evidence="2 3">
    <name type="scientific">Blattamonas nauphoetae</name>
    <dbReference type="NCBI Taxonomy" id="2049346"/>
    <lineage>
        <taxon>Eukaryota</taxon>
        <taxon>Metamonada</taxon>
        <taxon>Preaxostyla</taxon>
        <taxon>Oxymonadida</taxon>
        <taxon>Blattamonas</taxon>
    </lineage>
</organism>
<feature type="compositionally biased region" description="Polar residues" evidence="1">
    <location>
        <begin position="387"/>
        <end position="444"/>
    </location>
</feature>
<feature type="compositionally biased region" description="Polar residues" evidence="1">
    <location>
        <begin position="352"/>
        <end position="365"/>
    </location>
</feature>
<feature type="compositionally biased region" description="Polar residues" evidence="1">
    <location>
        <begin position="580"/>
        <end position="604"/>
    </location>
</feature>
<feature type="compositionally biased region" description="Basic and acidic residues" evidence="1">
    <location>
        <begin position="372"/>
        <end position="386"/>
    </location>
</feature>
<evidence type="ECO:0000256" key="1">
    <source>
        <dbReference type="SAM" id="MobiDB-lite"/>
    </source>
</evidence>
<proteinExistence type="predicted"/>
<accession>A0ABQ9XKI7</accession>
<feature type="region of interest" description="Disordered" evidence="1">
    <location>
        <begin position="47"/>
        <end position="151"/>
    </location>
</feature>
<evidence type="ECO:0000313" key="3">
    <source>
        <dbReference type="Proteomes" id="UP001281761"/>
    </source>
</evidence>
<comment type="caution">
    <text evidence="2">The sequence shown here is derived from an EMBL/GenBank/DDBJ whole genome shotgun (WGS) entry which is preliminary data.</text>
</comment>
<feature type="compositionally biased region" description="Polar residues" evidence="1">
    <location>
        <begin position="900"/>
        <end position="918"/>
    </location>
</feature>
<feature type="compositionally biased region" description="Basic and acidic residues" evidence="1">
    <location>
        <begin position="174"/>
        <end position="190"/>
    </location>
</feature>
<feature type="compositionally biased region" description="Polar residues" evidence="1">
    <location>
        <begin position="508"/>
        <end position="523"/>
    </location>
</feature>
<feature type="compositionally biased region" description="Basic residues" evidence="1">
    <location>
        <begin position="272"/>
        <end position="299"/>
    </location>
</feature>
<reference evidence="2 3" key="1">
    <citation type="journal article" date="2022" name="bioRxiv">
        <title>Genomics of Preaxostyla Flagellates Illuminates Evolutionary Transitions and the Path Towards Mitochondrial Loss.</title>
        <authorList>
            <person name="Novak L.V.F."/>
            <person name="Treitli S.C."/>
            <person name="Pyrih J."/>
            <person name="Halakuc P."/>
            <person name="Pipaliya S.V."/>
            <person name="Vacek V."/>
            <person name="Brzon O."/>
            <person name="Soukal P."/>
            <person name="Eme L."/>
            <person name="Dacks J.B."/>
            <person name="Karnkowska A."/>
            <person name="Elias M."/>
            <person name="Hampl V."/>
        </authorList>
    </citation>
    <scope>NUCLEOTIDE SEQUENCE [LARGE SCALE GENOMIC DNA]</scope>
    <source>
        <strain evidence="2">NAU3</strain>
        <tissue evidence="2">Gut</tissue>
    </source>
</reference>
<protein>
    <submittedName>
        <fullName evidence="2">Uncharacterized protein</fullName>
    </submittedName>
</protein>
<feature type="compositionally biased region" description="Basic and acidic residues" evidence="1">
    <location>
        <begin position="59"/>
        <end position="94"/>
    </location>
</feature>
<dbReference type="EMBL" id="JARBJD010000111">
    <property type="protein sequence ID" value="KAK2951902.1"/>
    <property type="molecule type" value="Genomic_DNA"/>
</dbReference>
<dbReference type="Proteomes" id="UP001281761">
    <property type="component" value="Unassembled WGS sequence"/>
</dbReference>
<feature type="compositionally biased region" description="Polar residues" evidence="1">
    <location>
        <begin position="484"/>
        <end position="497"/>
    </location>
</feature>
<feature type="region of interest" description="Disordered" evidence="1">
    <location>
        <begin position="171"/>
        <end position="668"/>
    </location>
</feature>
<feature type="compositionally biased region" description="Basic and acidic residues" evidence="1">
    <location>
        <begin position="107"/>
        <end position="142"/>
    </location>
</feature>